<dbReference type="SMART" id="SM00245">
    <property type="entry name" value="TSPc"/>
    <property type="match status" value="1"/>
</dbReference>
<dbReference type="Pfam" id="PF17820">
    <property type="entry name" value="PDZ_6"/>
    <property type="match status" value="1"/>
</dbReference>
<dbReference type="SUPFAM" id="SSF50156">
    <property type="entry name" value="PDZ domain-like"/>
    <property type="match status" value="1"/>
</dbReference>
<dbReference type="EMBL" id="CP001931">
    <property type="protein sequence ID" value="ADC89075.1"/>
    <property type="molecule type" value="Genomic_DNA"/>
</dbReference>
<dbReference type="PROSITE" id="PS50106">
    <property type="entry name" value="PDZ"/>
    <property type="match status" value="1"/>
</dbReference>
<name>D3SPI8_THEAH</name>
<evidence type="ECO:0000313" key="2">
    <source>
        <dbReference type="EMBL" id="ADC89075.1"/>
    </source>
</evidence>
<dbReference type="InterPro" id="IPR005151">
    <property type="entry name" value="Tail-specific_protease"/>
</dbReference>
<proteinExistence type="predicted"/>
<keyword evidence="3" id="KW-1185">Reference proteome</keyword>
<dbReference type="Gene3D" id="2.30.42.10">
    <property type="match status" value="1"/>
</dbReference>
<dbReference type="RefSeq" id="WP_012991482.1">
    <property type="nucleotide sequence ID" value="NC_013894.1"/>
</dbReference>
<dbReference type="AlphaFoldDB" id="D3SPI8"/>
<dbReference type="GO" id="GO:0004175">
    <property type="term" value="F:endopeptidase activity"/>
    <property type="evidence" value="ECO:0007669"/>
    <property type="project" value="TreeGrafter"/>
</dbReference>
<dbReference type="SMART" id="SM00228">
    <property type="entry name" value="PDZ"/>
    <property type="match status" value="1"/>
</dbReference>
<dbReference type="SUPFAM" id="SSF52096">
    <property type="entry name" value="ClpP/crotonase"/>
    <property type="match status" value="1"/>
</dbReference>
<dbReference type="OrthoDB" id="9812068at2"/>
<organism evidence="2 3">
    <name type="scientific">Thermocrinis albus (strain DSM 14484 / JCM 11386 / HI 11/12)</name>
    <dbReference type="NCBI Taxonomy" id="638303"/>
    <lineage>
        <taxon>Bacteria</taxon>
        <taxon>Pseudomonadati</taxon>
        <taxon>Aquificota</taxon>
        <taxon>Aquificia</taxon>
        <taxon>Aquificales</taxon>
        <taxon>Aquificaceae</taxon>
        <taxon>Thermocrinis</taxon>
    </lineage>
</organism>
<dbReference type="InterPro" id="IPR029045">
    <property type="entry name" value="ClpP/crotonase-like_dom_sf"/>
</dbReference>
<feature type="domain" description="PDZ" evidence="1">
    <location>
        <begin position="81"/>
        <end position="151"/>
    </location>
</feature>
<evidence type="ECO:0000259" key="1">
    <source>
        <dbReference type="PROSITE" id="PS50106"/>
    </source>
</evidence>
<dbReference type="InterPro" id="IPR041489">
    <property type="entry name" value="PDZ_6"/>
</dbReference>
<dbReference type="MEROPS" id="S41.012"/>
<dbReference type="Proteomes" id="UP000002043">
    <property type="component" value="Chromosome"/>
</dbReference>
<dbReference type="InterPro" id="IPR001478">
    <property type="entry name" value="PDZ"/>
</dbReference>
<dbReference type="STRING" id="638303.Thal_0441"/>
<dbReference type="InterPro" id="IPR036034">
    <property type="entry name" value="PDZ_sf"/>
</dbReference>
<dbReference type="HOGENOM" id="CLU_017295_3_2_0"/>
<dbReference type="PANTHER" id="PTHR32060">
    <property type="entry name" value="TAIL-SPECIFIC PROTEASE"/>
    <property type="match status" value="1"/>
</dbReference>
<dbReference type="KEGG" id="tal:Thal_0441"/>
<dbReference type="GO" id="GO:0006508">
    <property type="term" value="P:proteolysis"/>
    <property type="evidence" value="ECO:0007669"/>
    <property type="project" value="InterPro"/>
</dbReference>
<dbReference type="Gene3D" id="3.90.226.10">
    <property type="entry name" value="2-enoyl-CoA Hydratase, Chain A, domain 1"/>
    <property type="match status" value="1"/>
</dbReference>
<accession>D3SPI8</accession>
<dbReference type="PANTHER" id="PTHR32060:SF22">
    <property type="entry name" value="CARBOXYL-TERMINAL-PROCESSING PEPTIDASE 3, CHLOROPLASTIC"/>
    <property type="match status" value="1"/>
</dbReference>
<protein>
    <submittedName>
        <fullName evidence="2">Peptidase S41</fullName>
    </submittedName>
</protein>
<dbReference type="GO" id="GO:0008236">
    <property type="term" value="F:serine-type peptidase activity"/>
    <property type="evidence" value="ECO:0007669"/>
    <property type="project" value="InterPro"/>
</dbReference>
<reference evidence="3" key="1">
    <citation type="journal article" date="2010" name="Stand. Genomic Sci.">
        <title>Complete genome sequence of Thermocrinis albus type strain (HI 11/12T).</title>
        <authorList>
            <person name="Wirth R."/>
            <person name="Sikorski J."/>
            <person name="Brambilla E."/>
            <person name="Misra M."/>
            <person name="Lapidus A."/>
            <person name="Copeland A."/>
            <person name="Nolan M."/>
            <person name="Lucas S."/>
            <person name="Chen F."/>
            <person name="Tice H."/>
            <person name="Cheng J.F."/>
            <person name="Han C."/>
            <person name="Detter J.C."/>
            <person name="Tapia R."/>
            <person name="Bruce D."/>
            <person name="Goodwin L."/>
            <person name="Pitluck S."/>
            <person name="Pati A."/>
            <person name="Anderson I."/>
            <person name="Ivanova N."/>
            <person name="Mavromatis K."/>
            <person name="Mikhailova N."/>
            <person name="Chen A."/>
            <person name="Palaniappan K."/>
            <person name="Bilek Y."/>
            <person name="Hader T."/>
            <person name="Land M."/>
            <person name="Hauser L."/>
            <person name="Chang Y.J."/>
            <person name="Jeffries C.D."/>
            <person name="Tindall B.J."/>
            <person name="Rohde M."/>
            <person name="Goker M."/>
            <person name="Bristow J."/>
            <person name="Eisen J.A."/>
            <person name="Markowitz V."/>
            <person name="Hugenholtz P."/>
            <person name="Kyrpides N.C."/>
            <person name="Klenk H.P."/>
        </authorList>
    </citation>
    <scope>NUCLEOTIDE SEQUENCE [LARGE SCALE GENOMIC DNA]</scope>
    <source>
        <strain evidence="3">DSM 14484 / JCM 11386 / HI 11/12</strain>
    </source>
</reference>
<dbReference type="eggNOG" id="COG0793">
    <property type="taxonomic scope" value="Bacteria"/>
</dbReference>
<evidence type="ECO:0000313" key="3">
    <source>
        <dbReference type="Proteomes" id="UP000002043"/>
    </source>
</evidence>
<gene>
    <name evidence="2" type="ordered locus">Thal_0441</name>
</gene>
<sequence>MNLPIFLLLILLQLAYSQETCSREETLQRLREYIQRYYLWKEKLGPLPTWQDESEAIQFLRQKGDKWTTITNIEEDRSWYSEGKLVGIGIRWDDKGQVVRVFRGSPAEKAGIRPGDIIYSINGERDNTKWSVVIRNTPAEKPVELVLIRNGLFVTVDVYKGPFVVDPIEDVKVLEFMGKKLGYIHLVNFTMPALREFSAALEKLISEGIDGLVLDLRNNSGGLISVAKGIADTLIGGEGVMFYLESAGNGVVLYEFSNRKGIGMPILVLVNRNTASAGELLTALLKRYAKAVVAGENTFGKYVGSNVYPLNSCGKVVRLVTFVMKLPDGSPIAPDGGIRPDCPLGKDDSLSSALKCIKPLLPKEDFAITP</sequence>
<dbReference type="Pfam" id="PF03572">
    <property type="entry name" value="Peptidase_S41"/>
    <property type="match status" value="1"/>
</dbReference>